<evidence type="ECO:0000259" key="4">
    <source>
        <dbReference type="Pfam" id="PF00294"/>
    </source>
</evidence>
<comment type="caution">
    <text evidence="5">The sequence shown here is derived from an EMBL/GenBank/DDBJ whole genome shotgun (WGS) entry which is preliminary data.</text>
</comment>
<protein>
    <submittedName>
        <fullName evidence="5">Carbohydrate kinase family protein</fullName>
    </submittedName>
</protein>
<dbReference type="Gene3D" id="3.40.1190.20">
    <property type="match status" value="1"/>
</dbReference>
<dbReference type="PANTHER" id="PTHR10584:SF166">
    <property type="entry name" value="RIBOKINASE"/>
    <property type="match status" value="1"/>
</dbReference>
<dbReference type="AlphaFoldDB" id="A0A3R9PRF3"/>
<reference evidence="5 6" key="1">
    <citation type="submission" date="2018-10" db="EMBL/GenBank/DDBJ databases">
        <title>Co-occurring genomic capacity for anaerobic methane metabolism and dissimilatory sulfite reduction discovered in the Korarchaeota.</title>
        <authorList>
            <person name="Mckay L.J."/>
            <person name="Dlakic M."/>
            <person name="Fields M.W."/>
            <person name="Delmont T.O."/>
            <person name="Eren A.M."/>
            <person name="Jay Z.J."/>
            <person name="Klingelsmith K.B."/>
            <person name="Rusch D.B."/>
            <person name="Inskeep W.P."/>
        </authorList>
    </citation>
    <scope>NUCLEOTIDE SEQUENCE [LARGE SCALE GENOMIC DNA]</scope>
    <source>
        <strain evidence="5 6">WS</strain>
    </source>
</reference>
<keyword evidence="3 5" id="KW-0418">Kinase</keyword>
<accession>A0A3R9PRF3</accession>
<dbReference type="InterPro" id="IPR029056">
    <property type="entry name" value="Ribokinase-like"/>
</dbReference>
<dbReference type="SUPFAM" id="SSF53613">
    <property type="entry name" value="Ribokinase-like"/>
    <property type="match status" value="1"/>
</dbReference>
<evidence type="ECO:0000313" key="5">
    <source>
        <dbReference type="EMBL" id="RSN69601.1"/>
    </source>
</evidence>
<dbReference type="GO" id="GO:0006796">
    <property type="term" value="P:phosphate-containing compound metabolic process"/>
    <property type="evidence" value="ECO:0007669"/>
    <property type="project" value="UniProtKB-ARBA"/>
</dbReference>
<evidence type="ECO:0000256" key="3">
    <source>
        <dbReference type="ARBA" id="ARBA00022777"/>
    </source>
</evidence>
<name>A0A3R9PRF3_9CREN</name>
<comment type="similarity">
    <text evidence="1">Belongs to the carbohydrate kinase PfkB family.</text>
</comment>
<feature type="domain" description="Carbohydrate kinase PfkB" evidence="4">
    <location>
        <begin position="3"/>
        <end position="287"/>
    </location>
</feature>
<dbReference type="FunFam" id="3.40.1190.20:FF:000019">
    <property type="entry name" value="Ribokinase"/>
    <property type="match status" value="1"/>
</dbReference>
<proteinExistence type="inferred from homology"/>
<dbReference type="InterPro" id="IPR002139">
    <property type="entry name" value="Ribo/fructo_kinase"/>
</dbReference>
<dbReference type="EMBL" id="RCOR01000018">
    <property type="protein sequence ID" value="RSN69601.1"/>
    <property type="molecule type" value="Genomic_DNA"/>
</dbReference>
<dbReference type="Proteomes" id="UP000278149">
    <property type="component" value="Unassembled WGS sequence"/>
</dbReference>
<organism evidence="5 6">
    <name type="scientific">Candidatus Korarchaeum cryptofilum</name>
    <dbReference type="NCBI Taxonomy" id="498846"/>
    <lineage>
        <taxon>Archaea</taxon>
        <taxon>Thermoproteota</taxon>
        <taxon>Candidatus Korarchaeia</taxon>
        <taxon>Candidatus Korarchaeales</taxon>
        <taxon>Candidatus Korarchaeaceae</taxon>
        <taxon>Candidatus Korarchaeum</taxon>
    </lineage>
</organism>
<evidence type="ECO:0000313" key="6">
    <source>
        <dbReference type="Proteomes" id="UP000278149"/>
    </source>
</evidence>
<dbReference type="RefSeq" id="WP_125741194.1">
    <property type="nucleotide sequence ID" value="NZ_RCOR01000018.1"/>
</dbReference>
<evidence type="ECO:0000256" key="1">
    <source>
        <dbReference type="ARBA" id="ARBA00010688"/>
    </source>
</evidence>
<dbReference type="InterPro" id="IPR011611">
    <property type="entry name" value="PfkB_dom"/>
</dbReference>
<sequence>MKFVAIGNANVDIKVFLEAIPGQDESIDALAITMSSGGAASNFAMAAAKIGIESYIIASLGNDELGKFYLESLRRANVNTSYIKIAEGVRTGLVLILNVLGEDRRMIQSSGANEELSPSDILERRELISSADEVHMATVRPEIAESVLEIREASWDPGMRMILKYKRKIWSLLGKAGKIFLNEKEAQELSGERDPVDCAIKIAKEGTKEIVIKMGSKGSLAYVDGETHRVDAIPVKVVDTTGAGDIFAAVYLKARRRGFSIDDCLKLANAASTIKVSRPSGVDSLPTWDEIQTMKLIFYGK</sequence>
<evidence type="ECO:0000256" key="2">
    <source>
        <dbReference type="ARBA" id="ARBA00022679"/>
    </source>
</evidence>
<keyword evidence="2" id="KW-0808">Transferase</keyword>
<dbReference type="GO" id="GO:0016301">
    <property type="term" value="F:kinase activity"/>
    <property type="evidence" value="ECO:0007669"/>
    <property type="project" value="UniProtKB-KW"/>
</dbReference>
<dbReference type="Pfam" id="PF00294">
    <property type="entry name" value="PfkB"/>
    <property type="match status" value="1"/>
</dbReference>
<dbReference type="PRINTS" id="PR00990">
    <property type="entry name" value="RIBOKINASE"/>
</dbReference>
<dbReference type="PANTHER" id="PTHR10584">
    <property type="entry name" value="SUGAR KINASE"/>
    <property type="match status" value="1"/>
</dbReference>
<gene>
    <name evidence="5" type="ORF">D9Q81_03090</name>
</gene>